<reference evidence="11 12" key="1">
    <citation type="submission" date="2019-01" db="EMBL/GenBank/DDBJ databases">
        <authorList>
            <person name="Sayadi A."/>
        </authorList>
    </citation>
    <scope>NUCLEOTIDE SEQUENCE [LARGE SCALE GENOMIC DNA]</scope>
</reference>
<evidence type="ECO:0000256" key="4">
    <source>
        <dbReference type="ARBA" id="ARBA00023157"/>
    </source>
</evidence>
<dbReference type="EMBL" id="CAACVG010007684">
    <property type="protein sequence ID" value="VEN46597.1"/>
    <property type="molecule type" value="Genomic_DNA"/>
</dbReference>
<dbReference type="InterPro" id="IPR009003">
    <property type="entry name" value="Peptidase_S1_PA"/>
</dbReference>
<dbReference type="InterPro" id="IPR033116">
    <property type="entry name" value="TRYPSIN_SER"/>
</dbReference>
<keyword evidence="7" id="KW-0645">Protease</keyword>
<comment type="similarity">
    <text evidence="6">Belongs to the peptidase S1 family. CLIP subfamily.</text>
</comment>
<feature type="signal peptide" evidence="9">
    <location>
        <begin position="1"/>
        <end position="19"/>
    </location>
</feature>
<gene>
    <name evidence="11" type="ORF">CALMAC_LOCUS8634</name>
</gene>
<dbReference type="InterPro" id="IPR001254">
    <property type="entry name" value="Trypsin_dom"/>
</dbReference>
<keyword evidence="4" id="KW-1015">Disulfide bond</keyword>
<dbReference type="InterPro" id="IPR018114">
    <property type="entry name" value="TRYPSIN_HIS"/>
</dbReference>
<feature type="chain" id="PRO_5024789534" description="Peptidase S1 domain-containing protein" evidence="9">
    <location>
        <begin position="20"/>
        <end position="364"/>
    </location>
</feature>
<dbReference type="PROSITE" id="PS50240">
    <property type="entry name" value="TRYPSIN_DOM"/>
    <property type="match status" value="1"/>
</dbReference>
<keyword evidence="7" id="KW-0378">Hydrolase</keyword>
<dbReference type="PROSITE" id="PS00134">
    <property type="entry name" value="TRYPSIN_HIS"/>
    <property type="match status" value="1"/>
</dbReference>
<dbReference type="Gene3D" id="2.40.10.10">
    <property type="entry name" value="Trypsin-like serine proteases"/>
    <property type="match status" value="1"/>
</dbReference>
<evidence type="ECO:0000313" key="12">
    <source>
        <dbReference type="Proteomes" id="UP000410492"/>
    </source>
</evidence>
<dbReference type="FunFam" id="2.40.10.10:FF:000054">
    <property type="entry name" value="Complement C1r subcomponent"/>
    <property type="match status" value="1"/>
</dbReference>
<dbReference type="InterPro" id="IPR043504">
    <property type="entry name" value="Peptidase_S1_PA_chymotrypsin"/>
</dbReference>
<evidence type="ECO:0000256" key="5">
    <source>
        <dbReference type="ARBA" id="ARBA00023180"/>
    </source>
</evidence>
<dbReference type="PRINTS" id="PR00722">
    <property type="entry name" value="CHYMOTRYPSIN"/>
</dbReference>
<dbReference type="CDD" id="cd00190">
    <property type="entry name" value="Tryp_SPc"/>
    <property type="match status" value="1"/>
</dbReference>
<evidence type="ECO:0000256" key="2">
    <source>
        <dbReference type="ARBA" id="ARBA00022525"/>
    </source>
</evidence>
<evidence type="ECO:0000313" key="11">
    <source>
        <dbReference type="EMBL" id="VEN46597.1"/>
    </source>
</evidence>
<keyword evidence="12" id="KW-1185">Reference proteome</keyword>
<comment type="subcellular location">
    <subcellularLocation>
        <location evidence="1">Secreted</location>
    </subcellularLocation>
</comment>
<dbReference type="SMART" id="SM00680">
    <property type="entry name" value="CLIP"/>
    <property type="match status" value="1"/>
</dbReference>
<keyword evidence="5" id="KW-0325">Glycoprotein</keyword>
<dbReference type="PROSITE" id="PS00135">
    <property type="entry name" value="TRYPSIN_SER"/>
    <property type="match status" value="1"/>
</dbReference>
<feature type="region of interest" description="Disordered" evidence="8">
    <location>
        <begin position="80"/>
        <end position="105"/>
    </location>
</feature>
<dbReference type="SMART" id="SM00020">
    <property type="entry name" value="Tryp_SPc"/>
    <property type="match status" value="1"/>
</dbReference>
<evidence type="ECO:0000256" key="6">
    <source>
        <dbReference type="ARBA" id="ARBA00024195"/>
    </source>
</evidence>
<organism evidence="11 12">
    <name type="scientific">Callosobruchus maculatus</name>
    <name type="common">Southern cowpea weevil</name>
    <name type="synonym">Pulse bruchid</name>
    <dbReference type="NCBI Taxonomy" id="64391"/>
    <lineage>
        <taxon>Eukaryota</taxon>
        <taxon>Metazoa</taxon>
        <taxon>Ecdysozoa</taxon>
        <taxon>Arthropoda</taxon>
        <taxon>Hexapoda</taxon>
        <taxon>Insecta</taxon>
        <taxon>Pterygota</taxon>
        <taxon>Neoptera</taxon>
        <taxon>Endopterygota</taxon>
        <taxon>Coleoptera</taxon>
        <taxon>Polyphaga</taxon>
        <taxon>Cucujiformia</taxon>
        <taxon>Chrysomeloidea</taxon>
        <taxon>Chrysomelidae</taxon>
        <taxon>Bruchinae</taxon>
        <taxon>Bruchini</taxon>
        <taxon>Callosobruchus</taxon>
    </lineage>
</organism>
<dbReference type="InterPro" id="IPR001314">
    <property type="entry name" value="Peptidase_S1A"/>
</dbReference>
<dbReference type="InterPro" id="IPR051487">
    <property type="entry name" value="Ser/Thr_Proteases_Immune/Dev"/>
</dbReference>
<evidence type="ECO:0000256" key="1">
    <source>
        <dbReference type="ARBA" id="ARBA00004613"/>
    </source>
</evidence>
<name>A0A653CFF8_CALMS</name>
<keyword evidence="3 9" id="KW-0732">Signal</keyword>
<dbReference type="GO" id="GO:0005576">
    <property type="term" value="C:extracellular region"/>
    <property type="evidence" value="ECO:0007669"/>
    <property type="project" value="UniProtKB-SubCell"/>
</dbReference>
<proteinExistence type="inferred from homology"/>
<feature type="domain" description="Peptidase S1" evidence="10">
    <location>
        <begin position="127"/>
        <end position="363"/>
    </location>
</feature>
<evidence type="ECO:0000259" key="10">
    <source>
        <dbReference type="PROSITE" id="PS50240"/>
    </source>
</evidence>
<dbReference type="GO" id="GO:0006508">
    <property type="term" value="P:proteolysis"/>
    <property type="evidence" value="ECO:0007669"/>
    <property type="project" value="UniProtKB-KW"/>
</dbReference>
<protein>
    <recommendedName>
        <fullName evidence="10">Peptidase S1 domain-containing protein</fullName>
    </recommendedName>
</protein>
<feature type="compositionally biased region" description="Basic residues" evidence="8">
    <location>
        <begin position="92"/>
        <end position="105"/>
    </location>
</feature>
<keyword evidence="7" id="KW-0720">Serine protease</keyword>
<evidence type="ECO:0000256" key="7">
    <source>
        <dbReference type="RuleBase" id="RU363034"/>
    </source>
</evidence>
<dbReference type="Pfam" id="PF00089">
    <property type="entry name" value="Trypsin"/>
    <property type="match status" value="1"/>
</dbReference>
<evidence type="ECO:0000256" key="9">
    <source>
        <dbReference type="SAM" id="SignalP"/>
    </source>
</evidence>
<dbReference type="PANTHER" id="PTHR24256">
    <property type="entry name" value="TRYPTASE-RELATED"/>
    <property type="match status" value="1"/>
</dbReference>
<dbReference type="AlphaFoldDB" id="A0A653CFF8"/>
<dbReference type="InterPro" id="IPR022700">
    <property type="entry name" value="CLIP"/>
</dbReference>
<dbReference type="FunFam" id="2.40.10.10:FF:000068">
    <property type="entry name" value="transmembrane protease serine 2"/>
    <property type="match status" value="1"/>
</dbReference>
<dbReference type="SUPFAM" id="SSF50494">
    <property type="entry name" value="Trypsin-like serine proteases"/>
    <property type="match status" value="1"/>
</dbReference>
<dbReference type="OrthoDB" id="6357057at2759"/>
<sequence>MIDWRLFCIVLSAVSVCEGASEYVGAACSNSGRAGTCKRVTDCPPAVETLKRKHSHDFKRCDWDDKTEVICCPNLTSRNPDDEDGDSDIYKKPHPKNPNRQKTSSKRKCEQACEEIKKGASCVHFNIVRGENALQDEFPHMAALGFNENGRMNWDCGASVISNKFLLSAAHCFVIKGVPTKVRLGVLKITSDADDLDIKSYKVHDEYDYTTKHNDIALVEVEQAIEFSDAVRPACLYWNNEDPEDEMWIIGWGKTIEQDDGDDRTIVLQKARVSAVSVKECNSTYRARSMHTRTIRASQICAIGNSSDACGGDSGGPLQVENGNTCSFSIVGVISYGMGCGGVVPGVYTRVSRYIDWIEQNVWP</sequence>
<dbReference type="GO" id="GO:0004252">
    <property type="term" value="F:serine-type endopeptidase activity"/>
    <property type="evidence" value="ECO:0007669"/>
    <property type="project" value="InterPro"/>
</dbReference>
<dbReference type="Proteomes" id="UP000410492">
    <property type="component" value="Unassembled WGS sequence"/>
</dbReference>
<evidence type="ECO:0000256" key="3">
    <source>
        <dbReference type="ARBA" id="ARBA00022729"/>
    </source>
</evidence>
<evidence type="ECO:0000256" key="8">
    <source>
        <dbReference type="SAM" id="MobiDB-lite"/>
    </source>
</evidence>
<keyword evidence="2" id="KW-0964">Secreted</keyword>
<accession>A0A653CFF8</accession>